<comment type="caution">
    <text evidence="2">The sequence shown here is derived from an EMBL/GenBank/DDBJ whole genome shotgun (WGS) entry which is preliminary data.</text>
</comment>
<dbReference type="AlphaFoldDB" id="A0A9Q3HYU8"/>
<keyword evidence="3" id="KW-1185">Reference proteome</keyword>
<accession>A0A9Q3HYU8</accession>
<name>A0A9Q3HYU8_9BASI</name>
<feature type="region of interest" description="Disordered" evidence="1">
    <location>
        <begin position="82"/>
        <end position="103"/>
    </location>
</feature>
<evidence type="ECO:0000256" key="1">
    <source>
        <dbReference type="SAM" id="MobiDB-lite"/>
    </source>
</evidence>
<protein>
    <submittedName>
        <fullName evidence="2">Uncharacterized protein</fullName>
    </submittedName>
</protein>
<proteinExistence type="predicted"/>
<dbReference type="Proteomes" id="UP000765509">
    <property type="component" value="Unassembled WGS sequence"/>
</dbReference>
<organism evidence="2 3">
    <name type="scientific">Austropuccinia psidii MF-1</name>
    <dbReference type="NCBI Taxonomy" id="1389203"/>
    <lineage>
        <taxon>Eukaryota</taxon>
        <taxon>Fungi</taxon>
        <taxon>Dikarya</taxon>
        <taxon>Basidiomycota</taxon>
        <taxon>Pucciniomycotina</taxon>
        <taxon>Pucciniomycetes</taxon>
        <taxon>Pucciniales</taxon>
        <taxon>Sphaerophragmiaceae</taxon>
        <taxon>Austropuccinia</taxon>
    </lineage>
</organism>
<evidence type="ECO:0000313" key="2">
    <source>
        <dbReference type="EMBL" id="MBW0519850.1"/>
    </source>
</evidence>
<evidence type="ECO:0000313" key="3">
    <source>
        <dbReference type="Proteomes" id="UP000765509"/>
    </source>
</evidence>
<reference evidence="2" key="1">
    <citation type="submission" date="2021-03" db="EMBL/GenBank/DDBJ databases">
        <title>Draft genome sequence of rust myrtle Austropuccinia psidii MF-1, a brazilian biotype.</title>
        <authorList>
            <person name="Quecine M.C."/>
            <person name="Pachon D.M.R."/>
            <person name="Bonatelli M.L."/>
            <person name="Correr F.H."/>
            <person name="Franceschini L.M."/>
            <person name="Leite T.F."/>
            <person name="Margarido G.R.A."/>
            <person name="Almeida C.A."/>
            <person name="Ferrarezi J.A."/>
            <person name="Labate C.A."/>
        </authorList>
    </citation>
    <scope>NUCLEOTIDE SEQUENCE</scope>
    <source>
        <strain evidence="2">MF-1</strain>
    </source>
</reference>
<gene>
    <name evidence="2" type="ORF">O181_059565</name>
</gene>
<sequence length="103" mass="11477">MPEEYYCNTHSQCQIFTPTFPASSSTPPSYPSLFSLNSTQKLIQLPSGSDLPIMKPHSMIQTPSSLIKKPDQLLFEIKKSPMNNLPRTFGPPQPLDPLLMQGT</sequence>
<dbReference type="EMBL" id="AVOT02027687">
    <property type="protein sequence ID" value="MBW0519850.1"/>
    <property type="molecule type" value="Genomic_DNA"/>
</dbReference>